<protein>
    <recommendedName>
        <fullName evidence="3">Replication protein</fullName>
    </recommendedName>
</protein>
<proteinExistence type="predicted"/>
<gene>
    <name evidence="1" type="ORF">QE412_003468</name>
</gene>
<sequence length="318" mass="36063">MTIVDDHPYPRTPRRVPFDYRTDDPLRLVSASRAKYERPPSLRFLVVKESAQNASQDEWNRALVDDNTVRLCRRGHECDSTLRCVTCSVYRMAERQATLAAALRVAPAAVMVSLTFRHDTKPLAEEWSDLDAILVRFTKRGDWSHFKKQHGITGYAVTEELTKTSDGWNVHSHVILTFDQNSSPAGRRRLQQAVTARWVRAARHLGHDAAEHLQTFSWMRDDLSADDMAEYVTKQTLLKRAPETKLGRYPGDLLAGAHAGDADDLLAYREYLDAARHRGLVRQYGTLSRNADTAHVRLDPPTSESPIDFDKWLASGRG</sequence>
<keyword evidence="2" id="KW-1185">Reference proteome</keyword>
<name>A0ABU0TZ08_MICTR</name>
<evidence type="ECO:0000313" key="1">
    <source>
        <dbReference type="EMBL" id="MDQ1124895.1"/>
    </source>
</evidence>
<dbReference type="EMBL" id="JAUTBF010000001">
    <property type="protein sequence ID" value="MDQ1124895.1"/>
    <property type="molecule type" value="Genomic_DNA"/>
</dbReference>
<reference evidence="1 2" key="1">
    <citation type="submission" date="2023-07" db="EMBL/GenBank/DDBJ databases">
        <title>Functional and genomic diversity of the sorghum phyllosphere microbiome.</title>
        <authorList>
            <person name="Shade A."/>
        </authorList>
    </citation>
    <scope>NUCLEOTIDE SEQUENCE [LARGE SCALE GENOMIC DNA]</scope>
    <source>
        <strain evidence="1 2">SORGH_AS_1207</strain>
    </source>
</reference>
<comment type="caution">
    <text evidence="1">The sequence shown here is derived from an EMBL/GenBank/DDBJ whole genome shotgun (WGS) entry which is preliminary data.</text>
</comment>
<organism evidence="1 2">
    <name type="scientific">Microbacterium trichothecenolyticum</name>
    <name type="common">Aureobacterium trichothecenolyticum</name>
    <dbReference type="NCBI Taxonomy" id="69370"/>
    <lineage>
        <taxon>Bacteria</taxon>
        <taxon>Bacillati</taxon>
        <taxon>Actinomycetota</taxon>
        <taxon>Actinomycetes</taxon>
        <taxon>Micrococcales</taxon>
        <taxon>Microbacteriaceae</taxon>
        <taxon>Microbacterium</taxon>
    </lineage>
</organism>
<dbReference type="Proteomes" id="UP001226691">
    <property type="component" value="Unassembled WGS sequence"/>
</dbReference>
<evidence type="ECO:0000313" key="2">
    <source>
        <dbReference type="Proteomes" id="UP001226691"/>
    </source>
</evidence>
<accession>A0ABU0TZ08</accession>
<evidence type="ECO:0008006" key="3">
    <source>
        <dbReference type="Google" id="ProtNLM"/>
    </source>
</evidence>